<dbReference type="PANTHER" id="PTHR34406:SF1">
    <property type="entry name" value="PROTEIN YCEI"/>
    <property type="match status" value="1"/>
</dbReference>
<name>A0A1W1EIN6_9ZZZZ</name>
<dbReference type="EMBL" id="FRYL01000016">
    <property type="protein sequence ID" value="SHO80700.1"/>
    <property type="molecule type" value="Genomic_DNA"/>
</dbReference>
<dbReference type="SUPFAM" id="SSF101874">
    <property type="entry name" value="YceI-like"/>
    <property type="match status" value="1"/>
</dbReference>
<evidence type="ECO:0000259" key="1">
    <source>
        <dbReference type="SMART" id="SM00867"/>
    </source>
</evidence>
<dbReference type="InterPro" id="IPR036761">
    <property type="entry name" value="TTHA0802/YceI-like_sf"/>
</dbReference>
<gene>
    <name evidence="2" type="ORF">MNB_SV-15-303</name>
</gene>
<dbReference type="InterPro" id="IPR007372">
    <property type="entry name" value="Lipid/polyisoprenoid-bd_YceI"/>
</dbReference>
<dbReference type="Pfam" id="PF04264">
    <property type="entry name" value="YceI"/>
    <property type="match status" value="1"/>
</dbReference>
<sequence length="173" mass="19096">MKNILILLLLPLFLVSGNLKLINGTIKAHTEVLGDTTINPSSSKIGTKLTIRRAITSIKGEIYISAKSLISDNKSRDEHMYKTLKADSYKNISYKINSIKSSNGKYQLIGKLNFGGKIKSLNVNANIIQKGSNISLSSNFSIKVSDYGIKPPKLLFLSVRDKIDISVKLNLKK</sequence>
<evidence type="ECO:0000313" key="2">
    <source>
        <dbReference type="EMBL" id="SHO80700.1"/>
    </source>
</evidence>
<dbReference type="SMART" id="SM00867">
    <property type="entry name" value="YceI"/>
    <property type="match status" value="1"/>
</dbReference>
<dbReference type="Gene3D" id="2.40.128.110">
    <property type="entry name" value="Lipid/polyisoprenoid-binding, YceI-like"/>
    <property type="match status" value="1"/>
</dbReference>
<accession>A0A1W1EIN6</accession>
<feature type="domain" description="Lipid/polyisoprenoid-binding YceI-like" evidence="1">
    <location>
        <begin position="18"/>
        <end position="172"/>
    </location>
</feature>
<protein>
    <recommendedName>
        <fullName evidence="1">Lipid/polyisoprenoid-binding YceI-like domain-containing protein</fullName>
    </recommendedName>
</protein>
<dbReference type="PANTHER" id="PTHR34406">
    <property type="entry name" value="PROTEIN YCEI"/>
    <property type="match status" value="1"/>
</dbReference>
<organism evidence="2">
    <name type="scientific">hydrothermal vent metagenome</name>
    <dbReference type="NCBI Taxonomy" id="652676"/>
    <lineage>
        <taxon>unclassified sequences</taxon>
        <taxon>metagenomes</taxon>
        <taxon>ecological metagenomes</taxon>
    </lineage>
</organism>
<proteinExistence type="predicted"/>
<reference evidence="2" key="1">
    <citation type="submission" date="2016-10" db="EMBL/GenBank/DDBJ databases">
        <authorList>
            <person name="de Groot N.N."/>
        </authorList>
    </citation>
    <scope>NUCLEOTIDE SEQUENCE</scope>
</reference>
<dbReference type="AlphaFoldDB" id="A0A1W1EIN6"/>